<keyword evidence="4" id="KW-0645">Protease</keyword>
<evidence type="ECO:0000256" key="3">
    <source>
        <dbReference type="ARBA" id="ARBA00010918"/>
    </source>
</evidence>
<keyword evidence="13" id="KW-0325">Glycoprotein</keyword>
<evidence type="ECO:0000256" key="7">
    <source>
        <dbReference type="ARBA" id="ARBA00022801"/>
    </source>
</evidence>
<keyword evidence="9" id="KW-0862">Zinc</keyword>
<protein>
    <submittedName>
        <fullName evidence="19">Endoplasmic reticulum metallopeptidase 1-like</fullName>
    </submittedName>
</protein>
<feature type="transmembrane region" description="Helical" evidence="14">
    <location>
        <begin position="619"/>
        <end position="638"/>
    </location>
</feature>
<evidence type="ECO:0000256" key="2">
    <source>
        <dbReference type="ARBA" id="ARBA00004477"/>
    </source>
</evidence>
<feature type="domain" description="Peptidase M28" evidence="15">
    <location>
        <begin position="248"/>
        <end position="442"/>
    </location>
</feature>
<keyword evidence="7" id="KW-0378">Hydrolase</keyword>
<evidence type="ECO:0000256" key="4">
    <source>
        <dbReference type="ARBA" id="ARBA00022670"/>
    </source>
</evidence>
<evidence type="ECO:0000259" key="16">
    <source>
        <dbReference type="Pfam" id="PF22248"/>
    </source>
</evidence>
<name>A0ABM1PC37_DROAR</name>
<keyword evidence="5 14" id="KW-0812">Transmembrane</keyword>
<keyword evidence="6" id="KW-0479">Metal-binding</keyword>
<keyword evidence="10 14" id="KW-1133">Transmembrane helix</keyword>
<feature type="transmembrane region" description="Helical" evidence="14">
    <location>
        <begin position="555"/>
        <end position="579"/>
    </location>
</feature>
<dbReference type="Pfam" id="PF22249">
    <property type="entry name" value="ERMP1-TM"/>
    <property type="match status" value="1"/>
</dbReference>
<evidence type="ECO:0000256" key="11">
    <source>
        <dbReference type="ARBA" id="ARBA00023049"/>
    </source>
</evidence>
<dbReference type="PANTHER" id="PTHR12147">
    <property type="entry name" value="METALLOPEPTIDASE M28 FAMILY MEMBER"/>
    <property type="match status" value="1"/>
</dbReference>
<keyword evidence="11" id="KW-0482">Metalloprotease</keyword>
<feature type="transmembrane region" description="Helical" evidence="14">
    <location>
        <begin position="719"/>
        <end position="741"/>
    </location>
</feature>
<dbReference type="InterPro" id="IPR048024">
    <property type="entry name" value="Fxna-like_M28_dom"/>
</dbReference>
<proteinExistence type="inferred from homology"/>
<dbReference type="InterPro" id="IPR053973">
    <property type="entry name" value="ERMP1-like_C"/>
</dbReference>
<evidence type="ECO:0000256" key="12">
    <source>
        <dbReference type="ARBA" id="ARBA00023136"/>
    </source>
</evidence>
<dbReference type="RefSeq" id="XP_017864773.1">
    <property type="nucleotide sequence ID" value="XM_018009284.1"/>
</dbReference>
<reference evidence="18" key="1">
    <citation type="journal article" date="1997" name="Nucleic Acids Res.">
        <title>tRNAscan-SE: a program for improved detection of transfer RNA genes in genomic sequence.</title>
        <authorList>
            <person name="Lowe T.M."/>
            <person name="Eddy S.R."/>
        </authorList>
    </citation>
    <scope>NUCLEOTIDE SEQUENCE [LARGE SCALE GENOMIC DNA]</scope>
</reference>
<keyword evidence="12 14" id="KW-0472">Membrane</keyword>
<comment type="similarity">
    <text evidence="3">Belongs to the peptidase M28 family.</text>
</comment>
<dbReference type="InterPro" id="IPR053974">
    <property type="entry name" value="ERMP1_1-A_TM"/>
</dbReference>
<dbReference type="PANTHER" id="PTHR12147:SF22">
    <property type="entry name" value="ENDOPLASMIC RETICULUM METALLOPEPTIDASE 1"/>
    <property type="match status" value="1"/>
</dbReference>
<organism evidence="18 19">
    <name type="scientific">Drosophila arizonae</name>
    <name type="common">Fruit fly</name>
    <dbReference type="NCBI Taxonomy" id="7263"/>
    <lineage>
        <taxon>Eukaryota</taxon>
        <taxon>Metazoa</taxon>
        <taxon>Ecdysozoa</taxon>
        <taxon>Arthropoda</taxon>
        <taxon>Hexapoda</taxon>
        <taxon>Insecta</taxon>
        <taxon>Pterygota</taxon>
        <taxon>Neoptera</taxon>
        <taxon>Endopterygota</taxon>
        <taxon>Diptera</taxon>
        <taxon>Brachycera</taxon>
        <taxon>Muscomorpha</taxon>
        <taxon>Ephydroidea</taxon>
        <taxon>Drosophilidae</taxon>
        <taxon>Drosophila</taxon>
    </lineage>
</organism>
<evidence type="ECO:0000256" key="9">
    <source>
        <dbReference type="ARBA" id="ARBA00022833"/>
    </source>
</evidence>
<evidence type="ECO:0000256" key="5">
    <source>
        <dbReference type="ARBA" id="ARBA00022692"/>
    </source>
</evidence>
<evidence type="ECO:0000259" key="17">
    <source>
        <dbReference type="Pfam" id="PF22249"/>
    </source>
</evidence>
<dbReference type="GeneID" id="108615052"/>
<evidence type="ECO:0000256" key="8">
    <source>
        <dbReference type="ARBA" id="ARBA00022824"/>
    </source>
</evidence>
<dbReference type="InterPro" id="IPR007484">
    <property type="entry name" value="Peptidase_M28"/>
</dbReference>
<sequence>MIRIALCRSVNFLTALFEAGDTDFKQALNTIVILEVSPHCLLVGMASKPKPSCLKLLNIAGHRNPNGAQLSATNNFTPHATAAYRSHPIRSDINIKSIALPPVYGHNSQILQEAGEGSASKRIKCNSKLKLPWYFASGFLVLWFLLYFAVVIPLFYRLPTSLTIEDDNKGEFIGDRAYDVLNNLVNIGTRVAGSDANELEAVNFLLNEISKIQRDLLEDYFTLEVDVHKTSGSHIYHSLLEVYQGVQNVVVKLSPRNSSSESYLLVNSHYDTVATSPGAGDDGFMVATMMEVLRVMATTPQSFEHPVVFLFNGDEEMGMQASHGFITQHKWAPNCKAVVNLDSAGSGGREILFQTGPSHAWLANYYKKSAKHPFATTLAEEFFQMGLIPSDTDYRIFTQYGQIPGLDLGQAINGYIYHTKYDRIDVIPRGSIQNTGDNVLSLVRSLANAPELLNIQAHEGGNSVYYDFLGLTFITYSEETGQILNYGAAGITLILVFISAWRMSAVSQLPSNQIWRRLIILVILQIIAFVLALALPLVVSYILDSFGLSLTYFSTLSLVIGLYVCPALIGLCLPITVYYHTQDNSKLPFTYHVQLALHSWAILLSLLAIAATAYGLRSIYIVTILIIFYAVSLALSLLSTSHDRGYSWSGLVIVSQVIPFLYSSYLFYTFIVVLTPMNGRSGSASNPDMTVAALAAAGAIFSFGFLLPFTNVFRRSGSVLLTLLVITGVTIYLACGTEMGFPYRPRTNSARALYQHVRRIFYDYDGSLISDESGYLFNLQDRRETSAFPGVNFTGAISQSENCKNHMMCAAPLFDERWVENRLQGIWLPREEPVVPKIPTTLELLSKTVLADKRTMRFTFRLTGPPYLSLFIQTYEDDFVTVSDWSFSKTYLEQKPASPLAYHIYITYGRSEPLEFYLDITKPNGNFDVPLFQLGISASNIGDKGDEHSVKFASTFPSYAIVVDWPSQYTRYIF</sequence>
<evidence type="ECO:0000313" key="18">
    <source>
        <dbReference type="Proteomes" id="UP000694904"/>
    </source>
</evidence>
<keyword evidence="8" id="KW-0256">Endoplasmic reticulum</keyword>
<feature type="transmembrane region" description="Helical" evidence="14">
    <location>
        <begin position="650"/>
        <end position="677"/>
    </location>
</feature>
<dbReference type="Pfam" id="PF04389">
    <property type="entry name" value="Peptidase_M28"/>
    <property type="match status" value="1"/>
</dbReference>
<evidence type="ECO:0000256" key="1">
    <source>
        <dbReference type="ARBA" id="ARBA00001947"/>
    </source>
</evidence>
<evidence type="ECO:0000256" key="6">
    <source>
        <dbReference type="ARBA" id="ARBA00022723"/>
    </source>
</evidence>
<evidence type="ECO:0000259" key="15">
    <source>
        <dbReference type="Pfam" id="PF04389"/>
    </source>
</evidence>
<feature type="transmembrane region" description="Helical" evidence="14">
    <location>
        <begin position="483"/>
        <end position="506"/>
    </location>
</feature>
<feature type="domain" description="Endoplasmic reticulum metallopeptidase 1/1-A TM" evidence="17">
    <location>
        <begin position="517"/>
        <end position="735"/>
    </location>
</feature>
<reference evidence="18" key="2">
    <citation type="journal article" date="2016" name="G3 (Bethesda)">
        <title>Genome Evolution in Three Species of Cactophilic Drosophila.</title>
        <authorList>
            <person name="Sanchez-Flores A."/>
            <person name="Penazola F."/>
            <person name="Carpinteyro-Ponce J."/>
            <person name="Nazario-Yepiz N."/>
            <person name="Abreu-Goodger C."/>
            <person name="Machado C.A."/>
            <person name="Markow T.A."/>
        </authorList>
    </citation>
    <scope>NUCLEOTIDE SEQUENCE [LARGE SCALE GENOMIC DNA]</scope>
</reference>
<keyword evidence="18" id="KW-1185">Reference proteome</keyword>
<comment type="cofactor">
    <cofactor evidence="1">
        <name>Zn(2+)</name>
        <dbReference type="ChEBI" id="CHEBI:29105"/>
    </cofactor>
</comment>
<dbReference type="Pfam" id="PF22248">
    <property type="entry name" value="ERMP1_C"/>
    <property type="match status" value="1"/>
</dbReference>
<feature type="domain" description="Endoplasmic reticulum metallopeptidase 1-like C-terminal" evidence="16">
    <location>
        <begin position="749"/>
        <end position="972"/>
    </location>
</feature>
<feature type="transmembrane region" description="Helical" evidence="14">
    <location>
        <begin position="591"/>
        <end position="613"/>
    </location>
</feature>
<feature type="transmembrane region" description="Helical" evidence="14">
    <location>
        <begin position="689"/>
        <end position="707"/>
    </location>
</feature>
<dbReference type="Proteomes" id="UP000694904">
    <property type="component" value="Chromosome 5"/>
</dbReference>
<reference evidence="19" key="3">
    <citation type="submission" date="2025-08" db="UniProtKB">
        <authorList>
            <consortium name="RefSeq"/>
        </authorList>
    </citation>
    <scope>IDENTIFICATION</scope>
    <source>
        <tissue evidence="19">Whole organism</tissue>
    </source>
</reference>
<evidence type="ECO:0000256" key="13">
    <source>
        <dbReference type="ARBA" id="ARBA00023180"/>
    </source>
</evidence>
<dbReference type="CDD" id="cd03875">
    <property type="entry name" value="M28_Fxna_like"/>
    <property type="match status" value="1"/>
</dbReference>
<evidence type="ECO:0000256" key="10">
    <source>
        <dbReference type="ARBA" id="ARBA00022989"/>
    </source>
</evidence>
<comment type="subcellular location">
    <subcellularLocation>
        <location evidence="2">Endoplasmic reticulum membrane</location>
        <topology evidence="2">Multi-pass membrane protein</topology>
    </subcellularLocation>
</comment>
<feature type="transmembrane region" description="Helical" evidence="14">
    <location>
        <begin position="131"/>
        <end position="156"/>
    </location>
</feature>
<evidence type="ECO:0000256" key="14">
    <source>
        <dbReference type="SAM" id="Phobius"/>
    </source>
</evidence>
<gene>
    <name evidence="19" type="primary">LOC108615052</name>
</gene>
<evidence type="ECO:0000313" key="19">
    <source>
        <dbReference type="RefSeq" id="XP_017864773.1"/>
    </source>
</evidence>
<dbReference type="SUPFAM" id="SSF53187">
    <property type="entry name" value="Zn-dependent exopeptidases"/>
    <property type="match status" value="1"/>
</dbReference>
<dbReference type="InterPro" id="IPR045175">
    <property type="entry name" value="M28_fam"/>
</dbReference>
<dbReference type="Gene3D" id="3.40.630.10">
    <property type="entry name" value="Zn peptidases"/>
    <property type="match status" value="1"/>
</dbReference>
<feature type="transmembrane region" description="Helical" evidence="14">
    <location>
        <begin position="518"/>
        <end position="543"/>
    </location>
</feature>
<accession>A0ABM1PC37</accession>